<dbReference type="Proteomes" id="UP000245383">
    <property type="component" value="Unassembled WGS sequence"/>
</dbReference>
<comment type="subcellular location">
    <subcellularLocation>
        <location evidence="2">Mitochondrion matrix</location>
    </subcellularLocation>
</comment>
<evidence type="ECO:0000256" key="2">
    <source>
        <dbReference type="ARBA" id="ARBA00004305"/>
    </source>
</evidence>
<name>A0A2T9YRW7_9FUNG</name>
<feature type="domain" description="Peptidase M3A/M3B catalytic" evidence="14">
    <location>
        <begin position="322"/>
        <end position="406"/>
    </location>
</feature>
<dbReference type="STRING" id="133385.A0A2T9YRW7"/>
<dbReference type="PANTHER" id="PTHR11804">
    <property type="entry name" value="PROTEASE M3 THIMET OLIGOPEPTIDASE-RELATED"/>
    <property type="match status" value="1"/>
</dbReference>
<dbReference type="InterPro" id="IPR045090">
    <property type="entry name" value="Pept_M3A_M3B"/>
</dbReference>
<dbReference type="InterPro" id="IPR024077">
    <property type="entry name" value="Neurolysin/TOP_dom2"/>
</dbReference>
<reference evidence="15 16" key="1">
    <citation type="journal article" date="2018" name="MBio">
        <title>Comparative Genomics Reveals the Core Gene Toolbox for the Fungus-Insect Symbiosis.</title>
        <authorList>
            <person name="Wang Y."/>
            <person name="Stata M."/>
            <person name="Wang W."/>
            <person name="Stajich J.E."/>
            <person name="White M.M."/>
            <person name="Moncalvo J.M."/>
        </authorList>
    </citation>
    <scope>NUCLEOTIDE SEQUENCE [LARGE SCALE GENOMIC DNA]</scope>
    <source>
        <strain evidence="15 16">SWE-8-4</strain>
    </source>
</reference>
<keyword evidence="10 13" id="KW-0482">Metalloprotease</keyword>
<evidence type="ECO:0000256" key="1">
    <source>
        <dbReference type="ARBA" id="ARBA00000436"/>
    </source>
</evidence>
<evidence type="ECO:0000256" key="12">
    <source>
        <dbReference type="ARBA" id="ARBA00025208"/>
    </source>
</evidence>
<keyword evidence="9" id="KW-0809">Transit peptide</keyword>
<evidence type="ECO:0000256" key="5">
    <source>
        <dbReference type="ARBA" id="ARBA00022670"/>
    </source>
</evidence>
<evidence type="ECO:0000256" key="6">
    <source>
        <dbReference type="ARBA" id="ARBA00022723"/>
    </source>
</evidence>
<comment type="function">
    <text evidence="12">Cleaves proteins, imported into the mitochondrion, to their mature size. While most mitochondrial precursor proteins are processed to the mature form in one step by mitochondrial processing peptidase (MPP), the sequential cleavage by MIP of an octapeptide after initial processing by MPP is a required step for a subgroup of nuclear-encoded precursor proteins destined for the matrix or the inner membrane.</text>
</comment>
<dbReference type="PANTHER" id="PTHR11804:SF79">
    <property type="entry name" value="MITOCHONDRIAL INTERMEDIATE PEPTIDASE"/>
    <property type="match status" value="1"/>
</dbReference>
<comment type="caution">
    <text evidence="15">The sequence shown here is derived from an EMBL/GenBank/DDBJ whole genome shotgun (WGS) entry which is preliminary data.</text>
</comment>
<accession>A0A2T9YRW7</accession>
<organism evidence="15 16">
    <name type="scientific">Smittium simulii</name>
    <dbReference type="NCBI Taxonomy" id="133385"/>
    <lineage>
        <taxon>Eukaryota</taxon>
        <taxon>Fungi</taxon>
        <taxon>Fungi incertae sedis</taxon>
        <taxon>Zoopagomycota</taxon>
        <taxon>Kickxellomycotina</taxon>
        <taxon>Harpellomycetes</taxon>
        <taxon>Harpellales</taxon>
        <taxon>Legeriomycetaceae</taxon>
        <taxon>Smittium</taxon>
    </lineage>
</organism>
<keyword evidence="5 13" id="KW-0645">Protease</keyword>
<evidence type="ECO:0000256" key="13">
    <source>
        <dbReference type="RuleBase" id="RU003435"/>
    </source>
</evidence>
<dbReference type="GO" id="GO:0006518">
    <property type="term" value="P:peptide metabolic process"/>
    <property type="evidence" value="ECO:0007669"/>
    <property type="project" value="TreeGrafter"/>
</dbReference>
<evidence type="ECO:0000313" key="16">
    <source>
        <dbReference type="Proteomes" id="UP000245383"/>
    </source>
</evidence>
<keyword evidence="16" id="KW-1185">Reference proteome</keyword>
<evidence type="ECO:0000256" key="3">
    <source>
        <dbReference type="ARBA" id="ARBA00006040"/>
    </source>
</evidence>
<evidence type="ECO:0000256" key="9">
    <source>
        <dbReference type="ARBA" id="ARBA00022946"/>
    </source>
</evidence>
<evidence type="ECO:0000313" key="15">
    <source>
        <dbReference type="EMBL" id="PVU95079.1"/>
    </source>
</evidence>
<keyword evidence="11" id="KW-0496">Mitochondrion</keyword>
<dbReference type="EMBL" id="MBFR01000065">
    <property type="protein sequence ID" value="PVU95079.1"/>
    <property type="molecule type" value="Genomic_DNA"/>
</dbReference>
<keyword evidence="8 13" id="KW-0862">Zinc</keyword>
<evidence type="ECO:0000256" key="7">
    <source>
        <dbReference type="ARBA" id="ARBA00022801"/>
    </source>
</evidence>
<comment type="similarity">
    <text evidence="3 13">Belongs to the peptidase M3 family.</text>
</comment>
<dbReference type="Gene3D" id="3.40.390.10">
    <property type="entry name" value="Collagenase (Catalytic Domain)"/>
    <property type="match status" value="1"/>
</dbReference>
<feature type="domain" description="Peptidase M3A/M3B catalytic" evidence="14">
    <location>
        <begin position="413"/>
        <end position="716"/>
    </location>
</feature>
<dbReference type="GO" id="GO:0006627">
    <property type="term" value="P:protein processing involved in protein targeting to mitochondrion"/>
    <property type="evidence" value="ECO:0007669"/>
    <property type="project" value="TreeGrafter"/>
</dbReference>
<dbReference type="InterPro" id="IPR024079">
    <property type="entry name" value="MetalloPept_cat_dom_sf"/>
</dbReference>
<dbReference type="FunFam" id="3.40.390.10:FF:000055">
    <property type="entry name" value="Related to mitochondrial intermediate peptidase"/>
    <property type="match status" value="1"/>
</dbReference>
<keyword evidence="7 13" id="KW-0378">Hydrolase</keyword>
<protein>
    <recommendedName>
        <fullName evidence="4">mitochondrial intermediate peptidase</fullName>
        <ecNumber evidence="4">3.4.24.59</ecNumber>
    </recommendedName>
</protein>
<dbReference type="InterPro" id="IPR001567">
    <property type="entry name" value="Pept_M3A_M3B_dom"/>
</dbReference>
<keyword evidence="6 13" id="KW-0479">Metal-binding</keyword>
<sequence>MSALFRRRVSISRTLLSSTCLTCKPFHNAHIPAFCFATRASYLQPASFFSSIKNFNHLDQEPGEKNNEYSLRLQFDSPQNTTDAKNFSHYSFYSDGSSSVGLFMDSRFQSPSDFISSAKNAISKSDKLVSRILSAISIQDRLTVTKLFDQLSDTLCQIMDAAEVIRQVHTTSDWKNSAEQTYSIMLDYMNNLNTHFELYQKIKQVNTDPSTSSLLSGLERQVGKIFLEDFEKSGIHLDKASHEAFVQLNNRINSYSRQFMSGQSKSIWDVIDHDPIKIPISKIKSIQPHILSMILKQSSTYKEGNTDMLNLLVSQYTGQHILRDCEDESVRKSVYIALNKTDSTLLSSLEGVLSTRFELAKLVGFPTYSALALKDKMAKSPENVFSFLSSLSGMENPRWNLSTEKLYEKSSIGAAHFTIKCSRRIDDDIVLDLLQKSDSLLTGSANNKVYQLPIVALVCNFKPPKVTSPTLLSLPEVETLFHEMGHAIHSMLGKTDYQNISGTRCPIDFVELPSILMESFVSSYKVLNTFARNYESGQKLDKTSLLNYLEMKHKLNPFDMHSQIFMSALDLNFHGDLLNNSEFLSKSNKSLKSGFSIDILKNMHADNVFGCPDNRIFPYVNGTSWHGQFTHLLGYGSCYYSYLFDRVLAGVIYKNLFTPLIESQITNNERSSDVRIANSSSNNFYLGDKFRAAGEAYRSEMLMWGGGRDPWISLAKLFDSQGIVKDCKVPEILSNGDCASMDLVGSWGLPT</sequence>
<proteinExistence type="inferred from homology"/>
<dbReference type="OrthoDB" id="17530at2759"/>
<gene>
    <name evidence="15" type="ORF">BB561_002040</name>
</gene>
<dbReference type="GO" id="GO:0005759">
    <property type="term" value="C:mitochondrial matrix"/>
    <property type="evidence" value="ECO:0007669"/>
    <property type="project" value="UniProtKB-SubCell"/>
</dbReference>
<evidence type="ECO:0000256" key="10">
    <source>
        <dbReference type="ARBA" id="ARBA00023049"/>
    </source>
</evidence>
<evidence type="ECO:0000256" key="11">
    <source>
        <dbReference type="ARBA" id="ARBA00023128"/>
    </source>
</evidence>
<dbReference type="Gene3D" id="1.10.1370.10">
    <property type="entry name" value="Neurolysin, domain 3"/>
    <property type="match status" value="2"/>
</dbReference>
<dbReference type="GO" id="GO:0046872">
    <property type="term" value="F:metal ion binding"/>
    <property type="evidence" value="ECO:0007669"/>
    <property type="project" value="UniProtKB-UniRule"/>
</dbReference>
<dbReference type="AlphaFoldDB" id="A0A2T9YRW7"/>
<dbReference type="Pfam" id="PF01432">
    <property type="entry name" value="Peptidase_M3"/>
    <property type="match status" value="2"/>
</dbReference>
<comment type="catalytic activity">
    <reaction evidence="1">
        <text>Release of an N-terminal octapeptide as second stage of processing of some proteins imported into the mitochondrion.</text>
        <dbReference type="EC" id="3.4.24.59"/>
    </reaction>
</comment>
<evidence type="ECO:0000256" key="8">
    <source>
        <dbReference type="ARBA" id="ARBA00022833"/>
    </source>
</evidence>
<comment type="cofactor">
    <cofactor evidence="13">
        <name>Zn(2+)</name>
        <dbReference type="ChEBI" id="CHEBI:29105"/>
    </cofactor>
    <text evidence="13">Binds 1 zinc ion.</text>
</comment>
<dbReference type="GO" id="GO:0004222">
    <property type="term" value="F:metalloendopeptidase activity"/>
    <property type="evidence" value="ECO:0007669"/>
    <property type="project" value="UniProtKB-EC"/>
</dbReference>
<dbReference type="CDD" id="cd06457">
    <property type="entry name" value="M3A_MIP"/>
    <property type="match status" value="1"/>
</dbReference>
<evidence type="ECO:0000256" key="4">
    <source>
        <dbReference type="ARBA" id="ARBA00012441"/>
    </source>
</evidence>
<dbReference type="EC" id="3.4.24.59" evidence="4"/>
<dbReference type="SUPFAM" id="SSF55486">
    <property type="entry name" value="Metalloproteases ('zincins'), catalytic domain"/>
    <property type="match status" value="1"/>
</dbReference>
<dbReference type="InterPro" id="IPR033851">
    <property type="entry name" value="M3A_MIP"/>
</dbReference>
<evidence type="ECO:0000259" key="14">
    <source>
        <dbReference type="Pfam" id="PF01432"/>
    </source>
</evidence>